<dbReference type="Gene3D" id="3.50.50.60">
    <property type="entry name" value="FAD/NAD(P)-binding domain"/>
    <property type="match status" value="2"/>
</dbReference>
<evidence type="ECO:0000256" key="3">
    <source>
        <dbReference type="ARBA" id="ARBA00022827"/>
    </source>
</evidence>
<gene>
    <name evidence="7" type="ORF">O9570_25245</name>
</gene>
<feature type="domain" description="Reductase C-terminal" evidence="6">
    <location>
        <begin position="326"/>
        <end position="408"/>
    </location>
</feature>
<dbReference type="RefSeq" id="WP_158070846.1">
    <property type="nucleotide sequence ID" value="NZ_CYTX01000002.1"/>
</dbReference>
<keyword evidence="4" id="KW-0560">Oxidoreductase</keyword>
<dbReference type="PANTHER" id="PTHR43557">
    <property type="entry name" value="APOPTOSIS-INDUCING FACTOR 1"/>
    <property type="match status" value="1"/>
</dbReference>
<dbReference type="InterPro" id="IPR016156">
    <property type="entry name" value="FAD/NAD-linked_Rdtase_dimer_sf"/>
</dbReference>
<evidence type="ECO:0000259" key="6">
    <source>
        <dbReference type="Pfam" id="PF14759"/>
    </source>
</evidence>
<protein>
    <submittedName>
        <fullName evidence="7">FAD-dependent oxidoreductase</fullName>
    </submittedName>
</protein>
<dbReference type="InterPro" id="IPR050446">
    <property type="entry name" value="FAD-oxidoreductase/Apoptosis"/>
</dbReference>
<evidence type="ECO:0000259" key="5">
    <source>
        <dbReference type="Pfam" id="PF07992"/>
    </source>
</evidence>
<evidence type="ECO:0000256" key="1">
    <source>
        <dbReference type="ARBA" id="ARBA00001974"/>
    </source>
</evidence>
<keyword evidence="2" id="KW-0285">Flavoprotein</keyword>
<dbReference type="Proteomes" id="UP001141992">
    <property type="component" value="Unassembled WGS sequence"/>
</dbReference>
<dbReference type="EMBL" id="JAPZVI010000029">
    <property type="protein sequence ID" value="MCZ8404786.1"/>
    <property type="molecule type" value="Genomic_DNA"/>
</dbReference>
<comment type="caution">
    <text evidence="7">The sequence shown here is derived from an EMBL/GenBank/DDBJ whole genome shotgun (WGS) entry which is preliminary data.</text>
</comment>
<dbReference type="Pfam" id="PF14759">
    <property type="entry name" value="Reductase_C"/>
    <property type="match status" value="1"/>
</dbReference>
<dbReference type="GO" id="GO:0005737">
    <property type="term" value="C:cytoplasm"/>
    <property type="evidence" value="ECO:0007669"/>
    <property type="project" value="TreeGrafter"/>
</dbReference>
<evidence type="ECO:0000313" key="8">
    <source>
        <dbReference type="Proteomes" id="UP001141992"/>
    </source>
</evidence>
<dbReference type="SUPFAM" id="SSF55424">
    <property type="entry name" value="FAD/NAD-linked reductases, dimerisation (C-terminal) domain"/>
    <property type="match status" value="1"/>
</dbReference>
<keyword evidence="3" id="KW-0274">FAD</keyword>
<dbReference type="PRINTS" id="PR00411">
    <property type="entry name" value="PNDRDTASEI"/>
</dbReference>
<dbReference type="Pfam" id="PF07992">
    <property type="entry name" value="Pyr_redox_2"/>
    <property type="match status" value="1"/>
</dbReference>
<dbReference type="Gene3D" id="3.30.390.30">
    <property type="match status" value="1"/>
</dbReference>
<feature type="domain" description="FAD/NAD(P)-binding" evidence="5">
    <location>
        <begin position="26"/>
        <end position="307"/>
    </location>
</feature>
<dbReference type="PANTHER" id="PTHR43557:SF2">
    <property type="entry name" value="RIESKE DOMAIN-CONTAINING PROTEIN-RELATED"/>
    <property type="match status" value="1"/>
</dbReference>
<evidence type="ECO:0000256" key="4">
    <source>
        <dbReference type="ARBA" id="ARBA00023002"/>
    </source>
</evidence>
<organism evidence="7 8">
    <name type="scientific">Alcaligenes xylosoxydans xylosoxydans</name>
    <name type="common">Achromobacter xylosoxidans</name>
    <dbReference type="NCBI Taxonomy" id="85698"/>
    <lineage>
        <taxon>Bacteria</taxon>
        <taxon>Pseudomonadati</taxon>
        <taxon>Pseudomonadota</taxon>
        <taxon>Betaproteobacteria</taxon>
        <taxon>Burkholderiales</taxon>
        <taxon>Alcaligenaceae</taxon>
        <taxon>Achromobacter</taxon>
    </lineage>
</organism>
<dbReference type="InterPro" id="IPR023753">
    <property type="entry name" value="FAD/NAD-binding_dom"/>
</dbReference>
<dbReference type="GO" id="GO:0016651">
    <property type="term" value="F:oxidoreductase activity, acting on NAD(P)H"/>
    <property type="evidence" value="ECO:0007669"/>
    <property type="project" value="TreeGrafter"/>
</dbReference>
<name>A0A9X3L643_ALCXX</name>
<proteinExistence type="predicted"/>
<reference evidence="7" key="1">
    <citation type="submission" date="2022-12" db="EMBL/GenBank/DDBJ databases">
        <authorList>
            <person name="Voronina O.L."/>
            <person name="Kunda M.S."/>
            <person name="Ryzhova N."/>
            <person name="Aksenova E.I."/>
        </authorList>
    </citation>
    <scope>NUCLEOTIDE SEQUENCE</scope>
    <source>
        <strain evidence="7">SCCH136:Ach223948</strain>
    </source>
</reference>
<evidence type="ECO:0000256" key="2">
    <source>
        <dbReference type="ARBA" id="ARBA00022630"/>
    </source>
</evidence>
<dbReference type="SUPFAM" id="SSF51905">
    <property type="entry name" value="FAD/NAD(P)-binding domain"/>
    <property type="match status" value="2"/>
</dbReference>
<evidence type="ECO:0000313" key="7">
    <source>
        <dbReference type="EMBL" id="MCZ8404786.1"/>
    </source>
</evidence>
<sequence length="411" mass="43874">MLLLGHSNVLLRLNSLLQGGPLFRGQTNAEVALIGEEALAPYERPPLSKSILAGSESEPAYLLSVEQAQLAGIDLRLGIRATGIDRHCKVVSLSSGDHISYDKLVIATGGRARVPNFPGIALPGVHTLRSWDDAMNVRIALKRAGGGRLLVLGGGWIGLEVAATATQLGTQVTLLEGNTRLCARSVPPVISDFLMQRHRDNGVDIRLNSSLLAIERNSEGSLDTITSQGRQTVDLVLIGVGLAPGVELAVECGLDVDNGILVNATGCTSDPDIYAVGDVANQPCGWPSTQGGARIRFESWANAQNQGIAVGRSLAGLPASVAEIPWFWSDQYNLNLQVLGLPSAEEPYVVRGDMTGDKFSLFQFRDGRLHSVIAVNAARDLKLAKRWMLAGNSPSATQLEDSAYRLEKFKG</sequence>
<dbReference type="AlphaFoldDB" id="A0A9X3L643"/>
<dbReference type="PRINTS" id="PR00368">
    <property type="entry name" value="FADPNR"/>
</dbReference>
<accession>A0A9X3L643</accession>
<comment type="cofactor">
    <cofactor evidence="1">
        <name>FAD</name>
        <dbReference type="ChEBI" id="CHEBI:57692"/>
    </cofactor>
</comment>
<dbReference type="InterPro" id="IPR028202">
    <property type="entry name" value="Reductase_C"/>
</dbReference>
<dbReference type="InterPro" id="IPR036188">
    <property type="entry name" value="FAD/NAD-bd_sf"/>
</dbReference>